<name>A0A1I7ZYH5_9BILA</name>
<dbReference type="Proteomes" id="UP000095287">
    <property type="component" value="Unplaced"/>
</dbReference>
<evidence type="ECO:0000313" key="2">
    <source>
        <dbReference type="Proteomes" id="UP000095287"/>
    </source>
</evidence>
<proteinExistence type="predicted"/>
<protein>
    <submittedName>
        <fullName evidence="3">Uncharacterized protein</fullName>
    </submittedName>
</protein>
<feature type="compositionally biased region" description="Basic and acidic residues" evidence="1">
    <location>
        <begin position="337"/>
        <end position="350"/>
    </location>
</feature>
<keyword evidence="2" id="KW-1185">Reference proteome</keyword>
<evidence type="ECO:0000313" key="3">
    <source>
        <dbReference type="WBParaSite" id="L893_g30893.t1"/>
    </source>
</evidence>
<reference evidence="3" key="1">
    <citation type="submission" date="2016-11" db="UniProtKB">
        <authorList>
            <consortium name="WormBaseParasite"/>
        </authorList>
    </citation>
    <scope>IDENTIFICATION</scope>
</reference>
<feature type="region of interest" description="Disordered" evidence="1">
    <location>
        <begin position="333"/>
        <end position="356"/>
    </location>
</feature>
<accession>A0A1I7ZYH5</accession>
<dbReference type="WBParaSite" id="L893_g30893.t1">
    <property type="protein sequence ID" value="L893_g30893.t1"/>
    <property type="gene ID" value="L893_g30893"/>
</dbReference>
<sequence>MPIIWTIATYPLHHCVLLRLFNVADSYVTERIKLCFSEILKIVRSHFLIDTFTPPPAALPKNTCVYPPVTPRLQPKTSGHPGLCLHSPRQVSSLERRCFRGTNCRLITAEEAIPHGGAGTEPTTSLLPQQISPRRKRADSPFVDDYGQAVVRKYLVHLHRPRVLQHRIVHVDAALECGVEWFQLGQESSASSPFGHMEWSAGSCGPGTNHRITVALRVKVRTSPCGSVNTLDSTDGHSIAALLGQQGQVVPRASGAFCTFPVGTRWAQNRYAFSALHVTERAKRDADTLAGTKKAVRFWPNAAGGLAHKANGNSAKTTHVADLCCGKVGSTTHSRMTTHEDAGPTDTPRRDRTRTRHLSSFTVHHRKIDYKYYKQRQK</sequence>
<evidence type="ECO:0000256" key="1">
    <source>
        <dbReference type="SAM" id="MobiDB-lite"/>
    </source>
</evidence>
<dbReference type="AlphaFoldDB" id="A0A1I7ZYH5"/>
<organism evidence="2 3">
    <name type="scientific">Steinernema glaseri</name>
    <dbReference type="NCBI Taxonomy" id="37863"/>
    <lineage>
        <taxon>Eukaryota</taxon>
        <taxon>Metazoa</taxon>
        <taxon>Ecdysozoa</taxon>
        <taxon>Nematoda</taxon>
        <taxon>Chromadorea</taxon>
        <taxon>Rhabditida</taxon>
        <taxon>Tylenchina</taxon>
        <taxon>Panagrolaimomorpha</taxon>
        <taxon>Strongyloidoidea</taxon>
        <taxon>Steinernematidae</taxon>
        <taxon>Steinernema</taxon>
    </lineage>
</organism>